<evidence type="ECO:0000256" key="1">
    <source>
        <dbReference type="SAM" id="MobiDB-lite"/>
    </source>
</evidence>
<feature type="compositionally biased region" description="Pro residues" evidence="1">
    <location>
        <begin position="207"/>
        <end position="219"/>
    </location>
</feature>
<dbReference type="RefSeq" id="WP_157692594.1">
    <property type="nucleotide sequence ID" value="NZ_CP018191.1"/>
</dbReference>
<dbReference type="Proteomes" id="UP000182373">
    <property type="component" value="Chromosome"/>
</dbReference>
<evidence type="ECO:0000313" key="3">
    <source>
        <dbReference type="Proteomes" id="UP000182373"/>
    </source>
</evidence>
<reference evidence="3" key="1">
    <citation type="submission" date="2016-11" db="EMBL/GenBank/DDBJ databases">
        <title>Comparative genomic and phenotypic analysis of Granulibacter bethesdensis clinical isolates from patients with chronic granulomatous disease.</title>
        <authorList>
            <person name="Zarember K.A."/>
            <person name="Porcella S.F."/>
            <person name="Chu J."/>
            <person name="Ding L."/>
            <person name="Dahlstrom E."/>
            <person name="Barbian K."/>
            <person name="Martens C."/>
            <person name="Sykora L."/>
            <person name="Kramer S."/>
            <person name="Pettinato A.M."/>
            <person name="Hong H."/>
            <person name="Wald G."/>
            <person name="Berg L.J."/>
            <person name="Rogge L.S."/>
            <person name="Greenberg D.E."/>
            <person name="Falcone E.L."/>
            <person name="Neves J.F."/>
            <person name="Simoes M.J."/>
            <person name="Casal M."/>
            <person name="Rodriguez-Lopez F.C."/>
            <person name="Zelazny A."/>
            <person name="Gallin J.I."/>
            <person name="Holland S.M."/>
        </authorList>
    </citation>
    <scope>NUCLEOTIDE SEQUENCE [LARGE SCALE GENOMIC DNA]</scope>
    <source>
        <strain evidence="3">NIH9.1</strain>
    </source>
</reference>
<dbReference type="AlphaFoldDB" id="A0AAC9KCL9"/>
<accession>A0AAC9KCL9</accession>
<protein>
    <submittedName>
        <fullName evidence="2">Uncharacterized protein</fullName>
    </submittedName>
</protein>
<gene>
    <name evidence="2" type="ORF">GbCGDNIH9_1567</name>
</gene>
<sequence length="230" mass="23972">MPKTRPFCPASRLISLRFRDVAQWQERRRERKGARCSALCGIALAMSVLILAPAMAQTRDVAPHPAPALASIGAVQRAELHARAHEAPGAAAAPPIRVSQQPVQHVPDSESAGMRRSAEAALEAKLGRGISISDAHAARVGEGKGGESQWYICGSVTRSGDGAVESAGHDSGRFVAASSGALLLESDRHADFGWTWAHVCSPENAPHNPPSAVSPPALPPVSAGGKRAGQ</sequence>
<proteinExistence type="predicted"/>
<evidence type="ECO:0000313" key="2">
    <source>
        <dbReference type="EMBL" id="APH54853.1"/>
    </source>
</evidence>
<organism evidence="2 3">
    <name type="scientific">Granulibacter bethesdensis</name>
    <dbReference type="NCBI Taxonomy" id="364410"/>
    <lineage>
        <taxon>Bacteria</taxon>
        <taxon>Pseudomonadati</taxon>
        <taxon>Pseudomonadota</taxon>
        <taxon>Alphaproteobacteria</taxon>
        <taxon>Acetobacterales</taxon>
        <taxon>Acetobacteraceae</taxon>
        <taxon>Granulibacter</taxon>
    </lineage>
</organism>
<name>A0AAC9KCL9_9PROT</name>
<feature type="region of interest" description="Disordered" evidence="1">
    <location>
        <begin position="202"/>
        <end position="230"/>
    </location>
</feature>
<dbReference type="EMBL" id="CP018191">
    <property type="protein sequence ID" value="APH54853.1"/>
    <property type="molecule type" value="Genomic_DNA"/>
</dbReference>